<accession>A0ABT4Q2W8</accession>
<name>A0ABT4Q2W8_9BACL</name>
<sequence>MPAYMHGSLAVEQRTESQQVKPKQQGKQQPVVRSKGMPVQEKLLYLFTVAVCVVVAGLIIWRYAQIYEMNAHIKQIEKDIKVLEAENMVLKKKVNDLSSSDHLLKEADRLGFTRVPEADQMKAAGAGGGSGKAASSSSSTASASGAKKTKEQP</sequence>
<feature type="compositionally biased region" description="Low complexity" evidence="2">
    <location>
        <begin position="18"/>
        <end position="32"/>
    </location>
</feature>
<evidence type="ECO:0000256" key="2">
    <source>
        <dbReference type="SAM" id="MobiDB-lite"/>
    </source>
</evidence>
<evidence type="ECO:0000256" key="1">
    <source>
        <dbReference type="SAM" id="Coils"/>
    </source>
</evidence>
<feature type="coiled-coil region" evidence="1">
    <location>
        <begin position="66"/>
        <end position="100"/>
    </location>
</feature>
<reference evidence="4 5" key="1">
    <citation type="submission" date="2022-12" db="EMBL/GenBank/DDBJ databases">
        <title>Draft genome sequence of Paenibacillus sp. dW9.</title>
        <authorList>
            <person name="Choi E.-W."/>
            <person name="Kim D.-U."/>
        </authorList>
    </citation>
    <scope>NUCLEOTIDE SEQUENCE [LARGE SCALE GENOMIC DNA]</scope>
    <source>
        <strain evidence="5">dW9</strain>
    </source>
</reference>
<evidence type="ECO:0000313" key="4">
    <source>
        <dbReference type="EMBL" id="MCZ8511226.1"/>
    </source>
</evidence>
<feature type="region of interest" description="Disordered" evidence="2">
    <location>
        <begin position="1"/>
        <end position="33"/>
    </location>
</feature>
<feature type="compositionally biased region" description="Low complexity" evidence="2">
    <location>
        <begin position="132"/>
        <end position="146"/>
    </location>
</feature>
<keyword evidence="1" id="KW-0175">Coiled coil</keyword>
<feature type="region of interest" description="Disordered" evidence="2">
    <location>
        <begin position="121"/>
        <end position="153"/>
    </location>
</feature>
<organism evidence="4 5">
    <name type="scientific">Paenibacillus gyeongsangnamensis</name>
    <dbReference type="NCBI Taxonomy" id="3388067"/>
    <lineage>
        <taxon>Bacteria</taxon>
        <taxon>Bacillati</taxon>
        <taxon>Bacillota</taxon>
        <taxon>Bacilli</taxon>
        <taxon>Bacillales</taxon>
        <taxon>Paenibacillaceae</taxon>
        <taxon>Paenibacillus</taxon>
    </lineage>
</organism>
<keyword evidence="3" id="KW-0812">Transmembrane</keyword>
<keyword evidence="5" id="KW-1185">Reference proteome</keyword>
<comment type="caution">
    <text evidence="4">The sequence shown here is derived from an EMBL/GenBank/DDBJ whole genome shotgun (WGS) entry which is preliminary data.</text>
</comment>
<protein>
    <submittedName>
        <fullName evidence="4">Septum formation initiator family protein</fullName>
    </submittedName>
</protein>
<keyword evidence="3" id="KW-1133">Transmembrane helix</keyword>
<proteinExistence type="predicted"/>
<dbReference type="InterPro" id="IPR007060">
    <property type="entry name" value="FtsL/DivIC"/>
</dbReference>
<keyword evidence="3" id="KW-0472">Membrane</keyword>
<gene>
    <name evidence="4" type="ORF">O9H85_01975</name>
</gene>
<dbReference type="EMBL" id="JAQAGZ010000001">
    <property type="protein sequence ID" value="MCZ8511226.1"/>
    <property type="molecule type" value="Genomic_DNA"/>
</dbReference>
<dbReference type="RefSeq" id="WP_269879590.1">
    <property type="nucleotide sequence ID" value="NZ_JAQAGZ010000001.1"/>
</dbReference>
<dbReference type="Proteomes" id="UP001527882">
    <property type="component" value="Unassembled WGS sequence"/>
</dbReference>
<dbReference type="Pfam" id="PF04977">
    <property type="entry name" value="DivIC"/>
    <property type="match status" value="1"/>
</dbReference>
<evidence type="ECO:0000256" key="3">
    <source>
        <dbReference type="SAM" id="Phobius"/>
    </source>
</evidence>
<evidence type="ECO:0000313" key="5">
    <source>
        <dbReference type="Proteomes" id="UP001527882"/>
    </source>
</evidence>
<feature type="transmembrane region" description="Helical" evidence="3">
    <location>
        <begin position="43"/>
        <end position="64"/>
    </location>
</feature>